<dbReference type="FunFam" id="3.40.50.620:FF:000009">
    <property type="entry name" value="Cysteine--tRNA ligase"/>
    <property type="match status" value="1"/>
</dbReference>
<keyword evidence="5" id="KW-0479">Metal-binding</keyword>
<keyword evidence="10" id="KW-0030">Aminoacyl-tRNA synthetase</keyword>
<dbReference type="InterPro" id="IPR056411">
    <property type="entry name" value="CysS_C"/>
</dbReference>
<evidence type="ECO:0000256" key="8">
    <source>
        <dbReference type="ARBA" id="ARBA00022840"/>
    </source>
</evidence>
<feature type="domain" description="Cysteinyl-tRNA ligase anticodon binding" evidence="13">
    <location>
        <begin position="550"/>
        <end position="589"/>
    </location>
</feature>
<evidence type="ECO:0000256" key="10">
    <source>
        <dbReference type="ARBA" id="ARBA00023146"/>
    </source>
</evidence>
<accession>B8LQ17</accession>
<dbReference type="Gene3D" id="3.40.50.620">
    <property type="entry name" value="HUPs"/>
    <property type="match status" value="1"/>
</dbReference>
<evidence type="ECO:0000256" key="5">
    <source>
        <dbReference type="ARBA" id="ARBA00022723"/>
    </source>
</evidence>
<dbReference type="InterPro" id="IPR015803">
    <property type="entry name" value="Cys-tRNA-ligase"/>
</dbReference>
<dbReference type="GO" id="GO:0006423">
    <property type="term" value="P:cysteinyl-tRNA aminoacylation"/>
    <property type="evidence" value="ECO:0007669"/>
    <property type="project" value="InterPro"/>
</dbReference>
<keyword evidence="6" id="KW-0547">Nucleotide-binding</keyword>
<dbReference type="AlphaFoldDB" id="B8LQ17"/>
<evidence type="ECO:0000313" key="14">
    <source>
        <dbReference type="EMBL" id="ABR17747.1"/>
    </source>
</evidence>
<dbReference type="SUPFAM" id="SSF47323">
    <property type="entry name" value="Anticodon-binding domain of a subclass of class I aminoacyl-tRNA synthetases"/>
    <property type="match status" value="1"/>
</dbReference>
<reference evidence="14" key="1">
    <citation type="submission" date="2007-06" db="EMBL/GenBank/DDBJ databases">
        <title>Full length cDNA sequences from Sitka Spruce (Picea sitchensis).</title>
        <authorList>
            <person name="Ralph S.G."/>
            <person name="Chun H.E."/>
            <person name="Liao N."/>
            <person name="Ali J."/>
            <person name="Reid K."/>
            <person name="Kolosova N."/>
            <person name="Cooper N."/>
            <person name="Cullis C."/>
            <person name="Jancsik S."/>
            <person name="Moore R."/>
            <person name="Mayo M."/>
            <person name="Wagner S."/>
            <person name="Holt R.A."/>
            <person name="Jones S.J.M."/>
            <person name="Marra M.A."/>
            <person name="Ritland C.E."/>
            <person name="Ritland K."/>
            <person name="Bohlmann J."/>
        </authorList>
    </citation>
    <scope>NUCLEOTIDE SEQUENCE</scope>
    <source>
        <tissue evidence="14">Green portion of the leader tissue</tissue>
    </source>
</reference>
<evidence type="ECO:0000256" key="6">
    <source>
        <dbReference type="ARBA" id="ARBA00022741"/>
    </source>
</evidence>
<dbReference type="PRINTS" id="PR00983">
    <property type="entry name" value="TRNASYNTHCYS"/>
</dbReference>
<dbReference type="InterPro" id="IPR032678">
    <property type="entry name" value="tRNA-synt_1_cat_dom"/>
</dbReference>
<sequence>MNLGASHPMLRVKSMPIIHHFLHSFSGNPRASAFWISFSFRSSGFRSLTPHLRPILKLRTHGFLGIKSHAGIKHRGFCVDSNSEPSNSGSGVSIKNNKKIEETDLYIFNTMSKKKELFKAREPGKVGMYVCGVTAYDYSHIGHARVYVTFDILYRYLQRLGYEVKYVRNFTDIDDKIISRANDLGENPLSLSNRFCKEFQVDMAELNCLPPSVEPRVTDHINQIIEMIQQILRNGYAYVVENGDVYFSVDKYPKYGCLSGRKLDDNRAGERIAVDSRKQNPADFALWKSAKPSEPFWDSPWGPGRPGWHIECSAMSAAHLGYCFDIHGGGVDLIFPHHENEIAQSCASCNDSNVPYWIHNGFVTVDAEKMSKSLGNFFTIREVLESYHPLALRLFLSGTHYRSQLNYSKSQLENASERLFYIYQTLKDCEECLSGHVRQSIGQPIPEDIQKRINNIHNAFSSSMSNDLHIAMALDALSEPLKIMNDLMFTRQGRKQKLRMEFLDSLEVKTRDLLSDLGLMSPSYSEVLLQLKSKALRRAGITEDEVLQAIEKRADARAAKNYSESDRIRRKLAVLGIALMDEPSGTTWRPAIPLEEEEHVTS</sequence>
<evidence type="ECO:0000256" key="3">
    <source>
        <dbReference type="ARBA" id="ARBA00012832"/>
    </source>
</evidence>
<comment type="similarity">
    <text evidence="2">Belongs to the class-I aminoacyl-tRNA synthetase family.</text>
</comment>
<keyword evidence="9" id="KW-0648">Protein biosynthesis</keyword>
<dbReference type="SUPFAM" id="SSF52374">
    <property type="entry name" value="Nucleotidylyl transferase"/>
    <property type="match status" value="1"/>
</dbReference>
<dbReference type="Gene3D" id="1.20.120.1910">
    <property type="entry name" value="Cysteine-tRNA ligase, C-terminal anti-codon recognition domain"/>
    <property type="match status" value="1"/>
</dbReference>
<organism evidence="14">
    <name type="scientific">Picea sitchensis</name>
    <name type="common">Sitka spruce</name>
    <name type="synonym">Pinus sitchensis</name>
    <dbReference type="NCBI Taxonomy" id="3332"/>
    <lineage>
        <taxon>Eukaryota</taxon>
        <taxon>Viridiplantae</taxon>
        <taxon>Streptophyta</taxon>
        <taxon>Embryophyta</taxon>
        <taxon>Tracheophyta</taxon>
        <taxon>Spermatophyta</taxon>
        <taxon>Pinopsida</taxon>
        <taxon>Pinidae</taxon>
        <taxon>Conifers I</taxon>
        <taxon>Pinales</taxon>
        <taxon>Pinaceae</taxon>
        <taxon>Picea</taxon>
    </lineage>
</organism>
<dbReference type="HAMAP" id="MF_00041">
    <property type="entry name" value="Cys_tRNA_synth"/>
    <property type="match status" value="1"/>
</dbReference>
<evidence type="ECO:0000256" key="1">
    <source>
        <dbReference type="ARBA" id="ARBA00001947"/>
    </source>
</evidence>
<keyword evidence="8" id="KW-0067">ATP-binding</keyword>
<name>B8LQ17_PICSI</name>
<dbReference type="CDD" id="cd00672">
    <property type="entry name" value="CysRS_core"/>
    <property type="match status" value="1"/>
</dbReference>
<evidence type="ECO:0000256" key="11">
    <source>
        <dbReference type="ARBA" id="ARBA00031499"/>
    </source>
</evidence>
<keyword evidence="7" id="KW-0862">Zinc</keyword>
<evidence type="ECO:0000259" key="12">
    <source>
        <dbReference type="Pfam" id="PF01406"/>
    </source>
</evidence>
<dbReference type="PANTHER" id="PTHR10890:SF25">
    <property type="entry name" value="CYSTEINE--TRNA LIGASE, CHLOROPLASTIC_MITOCHONDRIAL"/>
    <property type="match status" value="1"/>
</dbReference>
<evidence type="ECO:0000256" key="2">
    <source>
        <dbReference type="ARBA" id="ARBA00005594"/>
    </source>
</evidence>
<dbReference type="GO" id="GO:0004817">
    <property type="term" value="F:cysteine-tRNA ligase activity"/>
    <property type="evidence" value="ECO:0007669"/>
    <property type="project" value="UniProtKB-EC"/>
</dbReference>
<dbReference type="NCBIfam" id="TIGR00435">
    <property type="entry name" value="cysS"/>
    <property type="match status" value="1"/>
</dbReference>
<dbReference type="InterPro" id="IPR009080">
    <property type="entry name" value="tRNAsynth_Ia_anticodon-bd"/>
</dbReference>
<protein>
    <recommendedName>
        <fullName evidence="3">cysteine--tRNA ligase</fullName>
        <ecNumber evidence="3">6.1.1.16</ecNumber>
    </recommendedName>
    <alternativeName>
        <fullName evidence="11">Cysteinyl-tRNA synthetase</fullName>
    </alternativeName>
</protein>
<dbReference type="Pfam" id="PF01406">
    <property type="entry name" value="tRNA-synt_1e"/>
    <property type="match status" value="1"/>
</dbReference>
<dbReference type="PANTHER" id="PTHR10890">
    <property type="entry name" value="CYSTEINYL-TRNA SYNTHETASE"/>
    <property type="match status" value="1"/>
</dbReference>
<dbReference type="EC" id="6.1.1.16" evidence="3"/>
<dbReference type="OMA" id="IMRWPSP"/>
<dbReference type="InterPro" id="IPR014729">
    <property type="entry name" value="Rossmann-like_a/b/a_fold"/>
</dbReference>
<evidence type="ECO:0000259" key="13">
    <source>
        <dbReference type="Pfam" id="PF23493"/>
    </source>
</evidence>
<evidence type="ECO:0000256" key="4">
    <source>
        <dbReference type="ARBA" id="ARBA00022598"/>
    </source>
</evidence>
<evidence type="ECO:0000256" key="9">
    <source>
        <dbReference type="ARBA" id="ARBA00022917"/>
    </source>
</evidence>
<dbReference type="InterPro" id="IPR024909">
    <property type="entry name" value="Cys-tRNA/MSH_ligase"/>
</dbReference>
<proteinExistence type="evidence at transcript level"/>
<dbReference type="GO" id="GO:0046872">
    <property type="term" value="F:metal ion binding"/>
    <property type="evidence" value="ECO:0007669"/>
    <property type="project" value="UniProtKB-KW"/>
</dbReference>
<dbReference type="GO" id="GO:0005737">
    <property type="term" value="C:cytoplasm"/>
    <property type="evidence" value="ECO:0007669"/>
    <property type="project" value="TreeGrafter"/>
</dbReference>
<feature type="domain" description="tRNA synthetases class I catalytic" evidence="12">
    <location>
        <begin position="119"/>
        <end position="416"/>
    </location>
</feature>
<keyword evidence="4" id="KW-0436">Ligase</keyword>
<comment type="cofactor">
    <cofactor evidence="1">
        <name>Zn(2+)</name>
        <dbReference type="ChEBI" id="CHEBI:29105"/>
    </cofactor>
</comment>
<dbReference type="GO" id="GO:0005524">
    <property type="term" value="F:ATP binding"/>
    <property type="evidence" value="ECO:0007669"/>
    <property type="project" value="UniProtKB-KW"/>
</dbReference>
<dbReference type="Pfam" id="PF23493">
    <property type="entry name" value="CysS_C"/>
    <property type="match status" value="1"/>
</dbReference>
<evidence type="ECO:0000256" key="7">
    <source>
        <dbReference type="ARBA" id="ARBA00022833"/>
    </source>
</evidence>
<dbReference type="EMBL" id="EF677953">
    <property type="protein sequence ID" value="ABR17747.1"/>
    <property type="molecule type" value="mRNA"/>
</dbReference>